<dbReference type="InterPro" id="IPR013325">
    <property type="entry name" value="RNA_pol_sigma_r2"/>
</dbReference>
<dbReference type="InterPro" id="IPR014284">
    <property type="entry name" value="RNA_pol_sigma-70_dom"/>
</dbReference>
<dbReference type="NCBIfam" id="TIGR02937">
    <property type="entry name" value="sigma70-ECF"/>
    <property type="match status" value="1"/>
</dbReference>
<sequence>MDNKTDYQTAFDFMLEGDHEVVVFGVLKRLNVRPWHEHYQDLVQEGRLEFVDAYQKYPDQRDDEKQMLSYIYQSVKWRLLDKLRRSTRVSTPILRGVETLTNLFFDDEALSDVETNLIFNNVLAVLNEKEQLLIRGLYLEGKTMSQLSEDLKVSRKTLYVWRNQIKTKIKPIWGNTLDD</sequence>
<name>G2KTI2_FRUST</name>
<dbReference type="SUPFAM" id="SSF88659">
    <property type="entry name" value="Sigma3 and sigma4 domains of RNA polymerase sigma factors"/>
    <property type="match status" value="1"/>
</dbReference>
<keyword evidence="2" id="KW-1185">Reference proteome</keyword>
<dbReference type="GO" id="GO:0003700">
    <property type="term" value="F:DNA-binding transcription factor activity"/>
    <property type="evidence" value="ECO:0007669"/>
    <property type="project" value="InterPro"/>
</dbReference>
<dbReference type="Gene3D" id="1.10.1740.10">
    <property type="match status" value="1"/>
</dbReference>
<dbReference type="InterPro" id="IPR013324">
    <property type="entry name" value="RNA_pol_sigma_r3/r4-like"/>
</dbReference>
<evidence type="ECO:0000313" key="1">
    <source>
        <dbReference type="EMBL" id="AEN98798.1"/>
    </source>
</evidence>
<dbReference type="STRING" id="714313.LSA_03460"/>
<accession>G2KTI2</accession>
<dbReference type="KEGG" id="lsn:LSA_03460"/>
<protein>
    <submittedName>
        <fullName evidence="1">Uncharacterized protein</fullName>
    </submittedName>
</protein>
<dbReference type="RefSeq" id="WP_014081659.1">
    <property type="nucleotide sequence ID" value="NC_015978.1"/>
</dbReference>
<dbReference type="AlphaFoldDB" id="G2KTI2"/>
<evidence type="ECO:0000313" key="2">
    <source>
        <dbReference type="Proteomes" id="UP000001285"/>
    </source>
</evidence>
<dbReference type="EMBL" id="CP002461">
    <property type="protein sequence ID" value="AEN98798.1"/>
    <property type="molecule type" value="Genomic_DNA"/>
</dbReference>
<dbReference type="eggNOG" id="COG1595">
    <property type="taxonomic scope" value="Bacteria"/>
</dbReference>
<proteinExistence type="predicted"/>
<dbReference type="GO" id="GO:0006352">
    <property type="term" value="P:DNA-templated transcription initiation"/>
    <property type="evidence" value="ECO:0007669"/>
    <property type="project" value="InterPro"/>
</dbReference>
<gene>
    <name evidence="1" type="ordered locus">LSA_03460</name>
</gene>
<dbReference type="HOGENOM" id="CLU_047691_20_1_9"/>
<dbReference type="Proteomes" id="UP000001285">
    <property type="component" value="Chromosome"/>
</dbReference>
<dbReference type="SUPFAM" id="SSF88946">
    <property type="entry name" value="Sigma2 domain of RNA polymerase sigma factors"/>
    <property type="match status" value="1"/>
</dbReference>
<organism evidence="1 2">
    <name type="scientific">Fructilactobacillus sanfranciscensis (strain TMW 1.1304)</name>
    <name type="common">Lactobacillus sanfranciscensis</name>
    <dbReference type="NCBI Taxonomy" id="714313"/>
    <lineage>
        <taxon>Bacteria</taxon>
        <taxon>Bacillati</taxon>
        <taxon>Bacillota</taxon>
        <taxon>Bacilli</taxon>
        <taxon>Lactobacillales</taxon>
        <taxon>Lactobacillaceae</taxon>
        <taxon>Fructilactobacillus</taxon>
    </lineage>
</organism>
<reference evidence="1 2" key="1">
    <citation type="journal article" date="2011" name="Microb. Cell Fact.">
        <title>Genomic analysis reveals Lactobacillus sanfranciscensis as stable element in traditional sourdoughs.</title>
        <authorList>
            <person name="Vogel R.F."/>
            <person name="Pavlovic M."/>
            <person name="Ehrmann M.A."/>
            <person name="Wiezer A."/>
            <person name="Liesegang H."/>
            <person name="Offschanka S."/>
            <person name="Voget S."/>
            <person name="Angelov A."/>
            <person name="Bocker G."/>
            <person name="Liebl W."/>
        </authorList>
    </citation>
    <scope>NUCLEOTIDE SEQUENCE [LARGE SCALE GENOMIC DNA]</scope>
    <source>
        <strain evidence="1 2">TMW 1.1304</strain>
    </source>
</reference>